<dbReference type="EMBL" id="AP018515">
    <property type="protein sequence ID" value="BBC81263.1"/>
    <property type="molecule type" value="Genomic_DNA"/>
</dbReference>
<dbReference type="Proteomes" id="UP000270034">
    <property type="component" value="Chromosome"/>
</dbReference>
<name>A0A2Z5ZLG8_9PROT</name>
<sequence length="38" mass="3939">MIISNFTSYARYTPGIKTANVAKAAGVRAPGGLLTTIL</sequence>
<evidence type="ECO:0000313" key="1">
    <source>
        <dbReference type="EMBL" id="BBC81263.1"/>
    </source>
</evidence>
<dbReference type="AlphaFoldDB" id="A0A2Z5ZLG8"/>
<reference evidence="1 2" key="1">
    <citation type="submission" date="2018-02" db="EMBL/GenBank/DDBJ databases">
        <title>Acetobacter orientalis genome.</title>
        <authorList>
            <person name="Nakashima N."/>
            <person name="Tamura T."/>
        </authorList>
    </citation>
    <scope>NUCLEOTIDE SEQUENCE [LARGE SCALE GENOMIC DNA]</scope>
    <source>
        <strain evidence="1 2">FAN1</strain>
    </source>
</reference>
<protein>
    <submittedName>
        <fullName evidence="1">Uncharacterized protein</fullName>
    </submittedName>
</protein>
<organism evidence="1 2">
    <name type="scientific">Acetobacter orientalis</name>
    <dbReference type="NCBI Taxonomy" id="146474"/>
    <lineage>
        <taxon>Bacteria</taxon>
        <taxon>Pseudomonadati</taxon>
        <taxon>Pseudomonadota</taxon>
        <taxon>Alphaproteobacteria</taxon>
        <taxon>Acetobacterales</taxon>
        <taxon>Acetobacteraceae</taxon>
        <taxon>Acetobacter</taxon>
    </lineage>
</organism>
<evidence type="ECO:0000313" key="2">
    <source>
        <dbReference type="Proteomes" id="UP000270034"/>
    </source>
</evidence>
<proteinExistence type="predicted"/>
<gene>
    <name evidence="1" type="ORF">AcetOrient_orf04422</name>
</gene>
<accession>A0A2Z5ZLG8</accession>
<dbReference type="KEGG" id="aot:AcetOri_orf04422"/>